<dbReference type="RefSeq" id="WP_010052128.1">
    <property type="nucleotide sequence ID" value="NZ_BJOJ01000047.1"/>
</dbReference>
<proteinExistence type="predicted"/>
<evidence type="ECO:0000313" key="1">
    <source>
        <dbReference type="EMBL" id="MDZ5759419.1"/>
    </source>
</evidence>
<organism evidence="1 2">
    <name type="scientific">Carnobacterium maltaromaticum</name>
    <name type="common">Carnobacterium piscicola</name>
    <dbReference type="NCBI Taxonomy" id="2751"/>
    <lineage>
        <taxon>Bacteria</taxon>
        <taxon>Bacillati</taxon>
        <taxon>Bacillota</taxon>
        <taxon>Bacilli</taxon>
        <taxon>Lactobacillales</taxon>
        <taxon>Carnobacteriaceae</taxon>
        <taxon>Carnobacterium</taxon>
    </lineage>
</organism>
<dbReference type="Proteomes" id="UP001290462">
    <property type="component" value="Unassembled WGS sequence"/>
</dbReference>
<gene>
    <name evidence="1" type="ORF">RAK27_12220</name>
</gene>
<accession>A0AAW9K5D8</accession>
<protein>
    <submittedName>
        <fullName evidence="1">Uncharacterized protein</fullName>
    </submittedName>
</protein>
<dbReference type="EMBL" id="JAVBVO010000003">
    <property type="protein sequence ID" value="MDZ5759419.1"/>
    <property type="molecule type" value="Genomic_DNA"/>
</dbReference>
<comment type="caution">
    <text evidence="1">The sequence shown here is derived from an EMBL/GenBank/DDBJ whole genome shotgun (WGS) entry which is preliminary data.</text>
</comment>
<dbReference type="GeneID" id="83604704"/>
<reference evidence="1" key="1">
    <citation type="submission" date="2023-08" db="EMBL/GenBank/DDBJ databases">
        <title>Genomic characterization of piscicolin 126 produced by Carnobacterium maltaromaticum CM22 strain isolated from salmon (Salmo salar).</title>
        <authorList>
            <person name="Gonzalez-Gragera E."/>
            <person name="Garcia-Lopez J.D."/>
            <person name="Teso-Perez C."/>
            <person name="Gimenez-Hernandez I."/>
            <person name="Peralta-Sanchez J.M."/>
            <person name="Valdivia E."/>
            <person name="Montalban-Lopez M."/>
            <person name="Martin-Platero A.M."/>
            <person name="Banos A."/>
            <person name="Martinez-Bueno M."/>
        </authorList>
    </citation>
    <scope>NUCLEOTIDE SEQUENCE</scope>
    <source>
        <strain evidence="1">CM22</strain>
    </source>
</reference>
<sequence length="65" mass="7397">MTLISKKNNILSYPKFIIQADADLKEQGVKTHNKSLYQILVEANILNQSGEPTEWIMENGHLKEA</sequence>
<name>A0AAW9K5D8_CARML</name>
<dbReference type="AlphaFoldDB" id="A0AAW9K5D8"/>
<evidence type="ECO:0000313" key="2">
    <source>
        <dbReference type="Proteomes" id="UP001290462"/>
    </source>
</evidence>